<dbReference type="OrthoDB" id="7766606at2"/>
<keyword evidence="4" id="KW-1185">Reference proteome</keyword>
<dbReference type="InterPro" id="IPR001343">
    <property type="entry name" value="Hemolysn_Ca-bd"/>
</dbReference>
<evidence type="ECO:0000313" key="4">
    <source>
        <dbReference type="Proteomes" id="UP000295301"/>
    </source>
</evidence>
<dbReference type="InterPro" id="IPR018511">
    <property type="entry name" value="Hemolysin-typ_Ca-bd_CS"/>
</dbReference>
<dbReference type="PRINTS" id="PR00313">
    <property type="entry name" value="CABNDNGRPT"/>
</dbReference>
<dbReference type="GO" id="GO:0005509">
    <property type="term" value="F:calcium ion binding"/>
    <property type="evidence" value="ECO:0007669"/>
    <property type="project" value="InterPro"/>
</dbReference>
<protein>
    <submittedName>
        <fullName evidence="3">Calcium-binding protein</fullName>
    </submittedName>
</protein>
<dbReference type="PANTHER" id="PTHR38340:SF1">
    <property type="entry name" value="S-LAYER PROTEIN"/>
    <property type="match status" value="1"/>
</dbReference>
<keyword evidence="2" id="KW-0964">Secreted</keyword>
<dbReference type="PANTHER" id="PTHR38340">
    <property type="entry name" value="S-LAYER PROTEIN"/>
    <property type="match status" value="1"/>
</dbReference>
<dbReference type="Gene3D" id="2.150.10.10">
    <property type="entry name" value="Serralysin-like metalloprotease, C-terminal"/>
    <property type="match status" value="3"/>
</dbReference>
<accession>A0A4R5UV88</accession>
<name>A0A4R5UV88_9RHOB</name>
<comment type="subcellular location">
    <subcellularLocation>
        <location evidence="1">Secreted</location>
    </subcellularLocation>
</comment>
<organism evidence="3 4">
    <name type="scientific">Antarcticimicrobium luteum</name>
    <dbReference type="NCBI Taxonomy" id="2547397"/>
    <lineage>
        <taxon>Bacteria</taxon>
        <taxon>Pseudomonadati</taxon>
        <taxon>Pseudomonadota</taxon>
        <taxon>Alphaproteobacteria</taxon>
        <taxon>Rhodobacterales</taxon>
        <taxon>Paracoccaceae</taxon>
        <taxon>Antarcticimicrobium</taxon>
    </lineage>
</organism>
<dbReference type="PROSITE" id="PS00330">
    <property type="entry name" value="HEMOLYSIN_CALCIUM"/>
    <property type="match status" value="3"/>
</dbReference>
<dbReference type="Pfam" id="PF00353">
    <property type="entry name" value="HemolysinCabind"/>
    <property type="match status" value="4"/>
</dbReference>
<dbReference type="RefSeq" id="WP_133361037.1">
    <property type="nucleotide sequence ID" value="NZ_SMUV01000072.1"/>
</dbReference>
<dbReference type="AlphaFoldDB" id="A0A4R5UV88"/>
<proteinExistence type="predicted"/>
<dbReference type="InterPro" id="IPR050557">
    <property type="entry name" value="RTX_toxin/Mannuronan_C5-epim"/>
</dbReference>
<dbReference type="SUPFAM" id="SSF51120">
    <property type="entry name" value="beta-Roll"/>
    <property type="match status" value="3"/>
</dbReference>
<dbReference type="EMBL" id="SMUV01000072">
    <property type="protein sequence ID" value="TDK43031.1"/>
    <property type="molecule type" value="Genomic_DNA"/>
</dbReference>
<dbReference type="GO" id="GO:0005576">
    <property type="term" value="C:extracellular region"/>
    <property type="evidence" value="ECO:0007669"/>
    <property type="project" value="UniProtKB-SubCell"/>
</dbReference>
<sequence>MATLTGTTGTDDLSGTAEADLFQTYGTDIPGEADLLSGLNGGDVYDVSGGVHRSYVIDDRGRDGGRDQIVGAGAMYHSASLGYQAWATAERLGQDFILHLPHRPYRFHKPALPAYDFVIKDHFGGTGVETLEAGGVVYRLAAGASGSGAADILAGGLADDLLRAGGGDDFAFGNGGGDHLRLGRGDDVGFGGAGADRLWLGAGNDRAFGGDGRDIIAGQGGHDSIEGAAGRDLLRGNVGNDGLTGGQGNDRLIGGAGDDRLAGGPGDDVLIGGPGADIYVVDAGGEAGAAGRDRIIDKGTAGTWSSHDVIDLIGLYGPSGSSVAETYGALRFWRSADDMVMEVGGGDGAHVTVANMFRAGQHDRFFVEELSINGAYWTPLTFMFLDGAVTDIGDDRSIFLTYGAKMNEVLFGSDGNDQIFGGTGTNFIWTGAGADVLIYKVGDGESLSGFGGAVSHDIVEDFDPARDSLDFTEVAKDIGAGFADLVIGADAEGDVTIYLNTGNWEVADISIELRGVSLVEVTADMFVF</sequence>
<dbReference type="InterPro" id="IPR011049">
    <property type="entry name" value="Serralysin-like_metalloprot_C"/>
</dbReference>
<gene>
    <name evidence="3" type="ORF">E1832_17350</name>
</gene>
<dbReference type="Proteomes" id="UP000295301">
    <property type="component" value="Unassembled WGS sequence"/>
</dbReference>
<evidence type="ECO:0000313" key="3">
    <source>
        <dbReference type="EMBL" id="TDK43031.1"/>
    </source>
</evidence>
<reference evidence="3 4" key="1">
    <citation type="submission" date="2019-03" db="EMBL/GenBank/DDBJ databases">
        <title>Ruegeria lutea sp. nov., a novel strain, isolated from marine sediment, the Masan Bay, South Korea.</title>
        <authorList>
            <person name="Kim J."/>
            <person name="Kim D.-Y."/>
            <person name="Lee S.-S."/>
        </authorList>
    </citation>
    <scope>NUCLEOTIDE SEQUENCE [LARGE SCALE GENOMIC DNA]</scope>
    <source>
        <strain evidence="3 4">318-1</strain>
    </source>
</reference>
<evidence type="ECO:0000256" key="1">
    <source>
        <dbReference type="ARBA" id="ARBA00004613"/>
    </source>
</evidence>
<evidence type="ECO:0000256" key="2">
    <source>
        <dbReference type="ARBA" id="ARBA00022525"/>
    </source>
</evidence>
<comment type="caution">
    <text evidence="3">The sequence shown here is derived from an EMBL/GenBank/DDBJ whole genome shotgun (WGS) entry which is preliminary data.</text>
</comment>